<feature type="region of interest" description="Disordered" evidence="1">
    <location>
        <begin position="133"/>
        <end position="202"/>
    </location>
</feature>
<evidence type="ECO:0000313" key="3">
    <source>
        <dbReference type="Proteomes" id="UP000030763"/>
    </source>
</evidence>
<feature type="compositionally biased region" description="Basic residues" evidence="1">
    <location>
        <begin position="174"/>
        <end position="186"/>
    </location>
</feature>
<dbReference type="Proteomes" id="UP000030763">
    <property type="component" value="Unassembled WGS sequence"/>
</dbReference>
<proteinExistence type="predicted"/>
<feature type="compositionally biased region" description="Low complexity" evidence="1">
    <location>
        <begin position="163"/>
        <end position="173"/>
    </location>
</feature>
<sequence>MTTQGGNLCGHPCPRGYSGLCTANRSRNKSSSQHQQHKQQQPDPHLGCIPLKRGDRLQQQQQQQGSFWADSYNMNSAERAMVPVHNMSTTSHIHCNCCCTHCYEGDEEYFNSSVQIEVETDGFDSVNFSPPLPRHHRQQHQQHQQYLQHHQQHSETIELCPYHQQYQQQQQQQQHRHHHHHHHNHSQQHSASSHIPPLPIKSSNVLSVSDHAIFPLSPEKEEGEPVDYEYYVWDAVAQEYVRTDRQTGEKMLQDPQYFQYHYRLVENAEDGETLLLPEPLNNAIAPWSEDQQAVLQQQEPTPISLYSDQRDDQMCPYPHPDAARDLCHDNEEDTCIVSGAHSVEEAAKSSFSQRAPHLGGGELLQPPHSLLVTPRQGRLDKPVSAQSRCAQTQQQGMRRCREVLDKENCSQPTTSSTHHRLQDCATNSTLTGHATGWGHEAPNIIDRRCNKTPGTKGVECKLDEIEAISSIPRFFISCSRPWENPSASMRDRDLQLRQLRHLQRVQELERDELFRRQLMLDEMAAALPKSSQLLLNAENNSKACRDAKRPAADRRMKNNNRFPTQAQQRDLERRTRTDPVNRGRYFRDVWKSDRFLEQQRHPTFDVKAYDAWLKNSGHLIRGRALELQQEEQRLLSKLQQERSTRLKRCGY</sequence>
<keyword evidence="3" id="KW-1185">Reference proteome</keyword>
<name>U6MJG7_EIMMA</name>
<evidence type="ECO:0000313" key="2">
    <source>
        <dbReference type="EMBL" id="CDJ61800.1"/>
    </source>
</evidence>
<accession>U6MJG7</accession>
<dbReference type="AlphaFoldDB" id="U6MJG7"/>
<reference evidence="2" key="1">
    <citation type="submission" date="2013-10" db="EMBL/GenBank/DDBJ databases">
        <title>Genomic analysis of the causative agents of coccidiosis in chickens.</title>
        <authorList>
            <person name="Reid A.J."/>
            <person name="Blake D."/>
            <person name="Billington K."/>
            <person name="Browne H."/>
            <person name="Dunn M."/>
            <person name="Hung S."/>
            <person name="Kawahara F."/>
            <person name="Miranda-Saavedra D."/>
            <person name="Mourier T."/>
            <person name="Nagra H."/>
            <person name="Otto T.D."/>
            <person name="Rawlings N."/>
            <person name="Sanchez A."/>
            <person name="Sanders M."/>
            <person name="Subramaniam C."/>
            <person name="Tay Y."/>
            <person name="Dear P."/>
            <person name="Doerig C."/>
            <person name="Gruber A."/>
            <person name="Parkinson J."/>
            <person name="Shirley M."/>
            <person name="Wan K.L."/>
            <person name="Berriman M."/>
            <person name="Tomley F."/>
            <person name="Pain A."/>
        </authorList>
    </citation>
    <scope>NUCLEOTIDE SEQUENCE [LARGE SCALE GENOMIC DNA]</scope>
    <source>
        <strain evidence="2">Weybridge</strain>
    </source>
</reference>
<evidence type="ECO:0000256" key="1">
    <source>
        <dbReference type="SAM" id="MobiDB-lite"/>
    </source>
</evidence>
<dbReference type="RefSeq" id="XP_013338450.1">
    <property type="nucleotide sequence ID" value="XM_013482996.1"/>
</dbReference>
<dbReference type="OrthoDB" id="330593at2759"/>
<feature type="compositionally biased region" description="Low complexity" evidence="1">
    <location>
        <begin position="29"/>
        <end position="41"/>
    </location>
</feature>
<protein>
    <submittedName>
        <fullName evidence="2">Uncharacterized protein</fullName>
    </submittedName>
</protein>
<feature type="region of interest" description="Disordered" evidence="1">
    <location>
        <begin position="24"/>
        <end position="47"/>
    </location>
</feature>
<gene>
    <name evidence="2" type="ORF">EMWEY_00045310</name>
</gene>
<dbReference type="GeneID" id="25338517"/>
<dbReference type="OMA" id="ISCSRPW"/>
<reference evidence="2" key="2">
    <citation type="submission" date="2013-10" db="EMBL/GenBank/DDBJ databases">
        <authorList>
            <person name="Aslett M."/>
        </authorList>
    </citation>
    <scope>NUCLEOTIDE SEQUENCE [LARGE SCALE GENOMIC DNA]</scope>
    <source>
        <strain evidence="2">Weybridge</strain>
    </source>
</reference>
<dbReference type="EMBL" id="HG722236">
    <property type="protein sequence ID" value="CDJ61800.1"/>
    <property type="molecule type" value="Genomic_DNA"/>
</dbReference>
<organism evidence="2 3">
    <name type="scientific">Eimeria maxima</name>
    <name type="common">Coccidian parasite</name>
    <dbReference type="NCBI Taxonomy" id="5804"/>
    <lineage>
        <taxon>Eukaryota</taxon>
        <taxon>Sar</taxon>
        <taxon>Alveolata</taxon>
        <taxon>Apicomplexa</taxon>
        <taxon>Conoidasida</taxon>
        <taxon>Coccidia</taxon>
        <taxon>Eucoccidiorida</taxon>
        <taxon>Eimeriorina</taxon>
        <taxon>Eimeriidae</taxon>
        <taxon>Eimeria</taxon>
    </lineage>
</organism>
<dbReference type="VEuPathDB" id="ToxoDB:EMWEY_00045310"/>